<dbReference type="InterPro" id="IPR037163">
    <property type="entry name" value="Spermidine_synt_N_sf"/>
</dbReference>
<dbReference type="CDD" id="cd02440">
    <property type="entry name" value="AdoMet_MTases"/>
    <property type="match status" value="1"/>
</dbReference>
<comment type="function">
    <text evidence="5">Catalyzes the irreversible transfer of a propylamine group from the amino donor S-adenosylmethioninamine (decarboxy-AdoMet) to putrescine (1,4-diaminobutane) to yield spermidine.</text>
</comment>
<dbReference type="RefSeq" id="WP_379090785.1">
    <property type="nucleotide sequence ID" value="NZ_JBHTJO010000002.1"/>
</dbReference>
<dbReference type="PANTHER" id="PTHR11558">
    <property type="entry name" value="SPERMIDINE/SPERMINE SYNTHASE"/>
    <property type="match status" value="1"/>
</dbReference>
<comment type="caution">
    <text evidence="5">Lacks conserved residue(s) required for the propagation of feature annotation.</text>
</comment>
<dbReference type="Gene3D" id="3.40.50.150">
    <property type="entry name" value="Vaccinia Virus protein VP39"/>
    <property type="match status" value="1"/>
</dbReference>
<comment type="similarity">
    <text evidence="1 5">Belongs to the spermidine/spermine synthase family.</text>
</comment>
<feature type="binding site" evidence="5">
    <location>
        <position position="86"/>
    </location>
    <ligand>
        <name>spermidine</name>
        <dbReference type="ChEBI" id="CHEBI:57834"/>
    </ligand>
</feature>
<evidence type="ECO:0000256" key="4">
    <source>
        <dbReference type="ARBA" id="ARBA00023115"/>
    </source>
</evidence>
<accession>A0ABW3JC70</accession>
<dbReference type="EC" id="2.5.1.16" evidence="5"/>
<keyword evidence="9" id="KW-1185">Reference proteome</keyword>
<dbReference type="SUPFAM" id="SSF53335">
    <property type="entry name" value="S-adenosyl-L-methionine-dependent methyltransferases"/>
    <property type="match status" value="1"/>
</dbReference>
<dbReference type="HAMAP" id="MF_00198">
    <property type="entry name" value="Spermidine_synth"/>
    <property type="match status" value="1"/>
</dbReference>
<dbReference type="Proteomes" id="UP001597102">
    <property type="component" value="Unassembled WGS sequence"/>
</dbReference>
<comment type="catalytic activity">
    <reaction evidence="5">
        <text>S-adenosyl 3-(methylsulfanyl)propylamine + putrescine = S-methyl-5'-thioadenosine + spermidine + H(+)</text>
        <dbReference type="Rhea" id="RHEA:12721"/>
        <dbReference type="ChEBI" id="CHEBI:15378"/>
        <dbReference type="ChEBI" id="CHEBI:17509"/>
        <dbReference type="ChEBI" id="CHEBI:57443"/>
        <dbReference type="ChEBI" id="CHEBI:57834"/>
        <dbReference type="ChEBI" id="CHEBI:326268"/>
        <dbReference type="EC" id="2.5.1.16"/>
    </reaction>
</comment>
<dbReference type="InterPro" id="IPR030374">
    <property type="entry name" value="PABS"/>
</dbReference>
<dbReference type="Pfam" id="PF01564">
    <property type="entry name" value="Spermine_synth"/>
    <property type="match status" value="1"/>
</dbReference>
<sequence>MEEWVEETLHPGMRFGLKADRVLHDSKTDRQHLVIFEHGRLGKVMSLDGVVRLTTACAFVHHEMIAHLPLLAHGRAESMLIVGGGDGGALREALKHKSLQHVTLVETGQGLIDLSREHFPEVSAGAFDDPRAEVVISDIADFVLKTDRRFDVIVVDSTKPLAPEVYAGCKRVLNDGGIMVTRSGTPFLDGARLTESVKALHGLFRDASAYLAALPTGPGGATAYGWATDSLALRRLSRDVICTRFKEAGLQTLYYNPDIHIAAFALPGYVRALIEA</sequence>
<evidence type="ECO:0000256" key="1">
    <source>
        <dbReference type="ARBA" id="ARBA00007867"/>
    </source>
</evidence>
<comment type="caution">
    <text evidence="8">The sequence shown here is derived from an EMBL/GenBank/DDBJ whole genome shotgun (WGS) entry which is preliminary data.</text>
</comment>
<organism evidence="8 9">
    <name type="scientific">Methyloligella solikamskensis</name>
    <dbReference type="NCBI Taxonomy" id="1177756"/>
    <lineage>
        <taxon>Bacteria</taxon>
        <taxon>Pseudomonadati</taxon>
        <taxon>Pseudomonadota</taxon>
        <taxon>Alphaproteobacteria</taxon>
        <taxon>Hyphomicrobiales</taxon>
        <taxon>Hyphomicrobiaceae</taxon>
        <taxon>Methyloligella</taxon>
    </lineage>
</organism>
<comment type="pathway">
    <text evidence="5">Amine and polyamine biosynthesis; spermidine biosynthesis; spermidine from putrescine: step 1/1.</text>
</comment>
<evidence type="ECO:0000256" key="5">
    <source>
        <dbReference type="HAMAP-Rule" id="MF_00198"/>
    </source>
</evidence>
<gene>
    <name evidence="5 8" type="primary">speE</name>
    <name evidence="8" type="ORF">ACFQ2F_13135</name>
</gene>
<protein>
    <recommendedName>
        <fullName evidence="5">Polyamine aminopropyltransferase</fullName>
    </recommendedName>
    <alternativeName>
        <fullName evidence="5">Putrescine aminopropyltransferase</fullName>
        <shortName evidence="5">PAPT</shortName>
    </alternativeName>
    <alternativeName>
        <fullName evidence="5">Spermidine synthase</fullName>
        <shortName evidence="5">SPDS</shortName>
        <shortName evidence="5">SPDSY</shortName>
        <ecNumber evidence="5">2.5.1.16</ecNumber>
    </alternativeName>
</protein>
<keyword evidence="2 5" id="KW-0808">Transferase</keyword>
<dbReference type="InterPro" id="IPR001045">
    <property type="entry name" value="Spermi_synthase"/>
</dbReference>
<comment type="subunit">
    <text evidence="5">Homodimer or homotetramer.</text>
</comment>
<evidence type="ECO:0000256" key="6">
    <source>
        <dbReference type="PROSITE-ProRule" id="PRU00354"/>
    </source>
</evidence>
<dbReference type="PROSITE" id="PS51006">
    <property type="entry name" value="PABS_2"/>
    <property type="match status" value="1"/>
</dbReference>
<dbReference type="Gene3D" id="2.30.140.10">
    <property type="entry name" value="Spermidine synthase, tetramerisation domain"/>
    <property type="match status" value="1"/>
</dbReference>
<reference evidence="9" key="1">
    <citation type="journal article" date="2019" name="Int. J. Syst. Evol. Microbiol.">
        <title>The Global Catalogue of Microorganisms (GCM) 10K type strain sequencing project: providing services to taxonomists for standard genome sequencing and annotation.</title>
        <authorList>
            <consortium name="The Broad Institute Genomics Platform"/>
            <consortium name="The Broad Institute Genome Sequencing Center for Infectious Disease"/>
            <person name="Wu L."/>
            <person name="Ma J."/>
        </authorList>
    </citation>
    <scope>NUCLEOTIDE SEQUENCE [LARGE SCALE GENOMIC DNA]</scope>
    <source>
        <strain evidence="9">CCUG 61697</strain>
    </source>
</reference>
<dbReference type="InterPro" id="IPR029063">
    <property type="entry name" value="SAM-dependent_MTases_sf"/>
</dbReference>
<dbReference type="Pfam" id="PF17284">
    <property type="entry name" value="Spermine_synt_N"/>
    <property type="match status" value="1"/>
</dbReference>
<dbReference type="EMBL" id="JBHTJO010000002">
    <property type="protein sequence ID" value="MFD0988042.1"/>
    <property type="molecule type" value="Genomic_DNA"/>
</dbReference>
<dbReference type="NCBIfam" id="NF002010">
    <property type="entry name" value="PRK00811.1"/>
    <property type="match status" value="1"/>
</dbReference>
<dbReference type="PANTHER" id="PTHR11558:SF11">
    <property type="entry name" value="SPERMIDINE SYNTHASE"/>
    <property type="match status" value="1"/>
</dbReference>
<feature type="domain" description="PABS" evidence="7">
    <location>
        <begin position="2"/>
        <end position="229"/>
    </location>
</feature>
<keyword evidence="3 5" id="KW-0745">Spermidine biosynthesis</keyword>
<evidence type="ECO:0000313" key="8">
    <source>
        <dbReference type="EMBL" id="MFD0988042.1"/>
    </source>
</evidence>
<evidence type="ECO:0000313" key="9">
    <source>
        <dbReference type="Proteomes" id="UP001597102"/>
    </source>
</evidence>
<name>A0ABW3JC70_9HYPH</name>
<feature type="binding site" evidence="5">
    <location>
        <position position="106"/>
    </location>
    <ligand>
        <name>S-methyl-5'-thioadenosine</name>
        <dbReference type="ChEBI" id="CHEBI:17509"/>
    </ligand>
</feature>
<evidence type="ECO:0000256" key="2">
    <source>
        <dbReference type="ARBA" id="ARBA00022679"/>
    </source>
</evidence>
<evidence type="ECO:0000256" key="3">
    <source>
        <dbReference type="ARBA" id="ARBA00023066"/>
    </source>
</evidence>
<feature type="binding site" evidence="5">
    <location>
        <position position="62"/>
    </location>
    <ligand>
        <name>spermidine</name>
        <dbReference type="ChEBI" id="CHEBI:57834"/>
    </ligand>
</feature>
<feature type="active site" description="Proton acceptor" evidence="5 6">
    <location>
        <position position="156"/>
    </location>
</feature>
<dbReference type="InterPro" id="IPR035246">
    <property type="entry name" value="Spermidine_synt_N"/>
</dbReference>
<dbReference type="GO" id="GO:0004766">
    <property type="term" value="F:spermidine synthase activity"/>
    <property type="evidence" value="ECO:0007669"/>
    <property type="project" value="UniProtKB-EC"/>
</dbReference>
<evidence type="ECO:0000259" key="7">
    <source>
        <dbReference type="PROSITE" id="PS51006"/>
    </source>
</evidence>
<feature type="binding site" evidence="5">
    <location>
        <position position="31"/>
    </location>
    <ligand>
        <name>S-methyl-5'-thioadenosine</name>
        <dbReference type="ChEBI" id="CHEBI:17509"/>
    </ligand>
</feature>
<proteinExistence type="inferred from homology"/>
<keyword evidence="4 5" id="KW-0620">Polyamine biosynthesis</keyword>